<protein>
    <submittedName>
        <fullName evidence="1">Uncharacterized protein</fullName>
    </submittedName>
</protein>
<gene>
    <name evidence="1" type="ORF">SAMN04488556_4192</name>
</gene>
<dbReference type="AlphaFoldDB" id="A0A1I6UZ55"/>
<evidence type="ECO:0000313" key="2">
    <source>
        <dbReference type="Proteomes" id="UP000199199"/>
    </source>
</evidence>
<dbReference type="OrthoDB" id="142306at2157"/>
<proteinExistence type="predicted"/>
<dbReference type="RefSeq" id="WP_175507270.1">
    <property type="nucleotide sequence ID" value="NZ_FOZS01000008.1"/>
</dbReference>
<dbReference type="EMBL" id="FOZS01000008">
    <property type="protein sequence ID" value="SFT06702.1"/>
    <property type="molecule type" value="Genomic_DNA"/>
</dbReference>
<reference evidence="2" key="1">
    <citation type="submission" date="2016-10" db="EMBL/GenBank/DDBJ databases">
        <authorList>
            <person name="Varghese N."/>
            <person name="Submissions S."/>
        </authorList>
    </citation>
    <scope>NUCLEOTIDE SEQUENCE [LARGE SCALE GENOMIC DNA]</scope>
    <source>
        <strain evidence="2">DSM 22427</strain>
    </source>
</reference>
<evidence type="ECO:0000313" key="1">
    <source>
        <dbReference type="EMBL" id="SFT06702.1"/>
    </source>
</evidence>
<accession>A0A1I6UZ55</accession>
<dbReference type="Proteomes" id="UP000199199">
    <property type="component" value="Unassembled WGS sequence"/>
</dbReference>
<organism evidence="1 2">
    <name type="scientific">Halostagnicola kamekurae</name>
    <dbReference type="NCBI Taxonomy" id="619731"/>
    <lineage>
        <taxon>Archaea</taxon>
        <taxon>Methanobacteriati</taxon>
        <taxon>Methanobacteriota</taxon>
        <taxon>Stenosarchaea group</taxon>
        <taxon>Halobacteria</taxon>
        <taxon>Halobacteriales</taxon>
        <taxon>Natrialbaceae</taxon>
        <taxon>Halostagnicola</taxon>
    </lineage>
</organism>
<name>A0A1I6UZ55_9EURY</name>
<keyword evidence="2" id="KW-1185">Reference proteome</keyword>
<sequence length="84" mass="9134">MAVAQSTGLEVIDERDSEALTTPMTVMDDAGMVWDADGMYEVTTDSGSEYIVDRDDVVGKGRHRGVDLLASEMPARRCIVALQL</sequence>